<dbReference type="EMBL" id="JBBMRA010000021">
    <property type="protein sequence ID" value="MEM5537842.1"/>
    <property type="molecule type" value="Genomic_DNA"/>
</dbReference>
<dbReference type="RefSeq" id="WP_342855034.1">
    <property type="nucleotide sequence ID" value="NZ_JBBMRA010000021.1"/>
</dbReference>
<evidence type="ECO:0000256" key="3">
    <source>
        <dbReference type="ARBA" id="ARBA00022691"/>
    </source>
</evidence>
<evidence type="ECO:0000256" key="4">
    <source>
        <dbReference type="ARBA" id="ARBA00022694"/>
    </source>
</evidence>
<comment type="caution">
    <text evidence="6">The sequence shown here is derived from an EMBL/GenBank/DDBJ whole genome shotgun (WGS) entry which is preliminary data.</text>
</comment>
<keyword evidence="3" id="KW-0949">S-adenosyl-L-methionine</keyword>
<sequence>MHLPKPFVARGSRVLRCRSCLLAAHVCICDFKTSYQSAAQFFLLMHHNEGFKPTNTGRLIEDCIADTRSFEWSRTEPSDALISAITDESIDPYIVFPEGEGYEGRMVEYVPKAGKRPVFILLDGTWRQARRMFRLSRYLDHLPVIQPNVVVSSSYHLRKAAVDGQLCTAEVAALMLRQVEDNVGANILSAYYSIFNDHYKAARLSRPLDDQSAAKLFLRGLASD</sequence>
<dbReference type="SMART" id="SM01144">
    <property type="entry name" value="DTW"/>
    <property type="match status" value="1"/>
</dbReference>
<dbReference type="Proteomes" id="UP001449225">
    <property type="component" value="Unassembled WGS sequence"/>
</dbReference>
<evidence type="ECO:0000259" key="5">
    <source>
        <dbReference type="SMART" id="SM01144"/>
    </source>
</evidence>
<accession>A0ABU9TVU5</accession>
<dbReference type="PANTHER" id="PTHR21392">
    <property type="entry name" value="TRNA-URIDINE AMINOCARBOXYPROPYLTRANSFERASE 2"/>
    <property type="match status" value="1"/>
</dbReference>
<name>A0ABU9TVU5_9GAMM</name>
<reference evidence="6 7" key="1">
    <citation type="submission" date="2024-03" db="EMBL/GenBank/DDBJ databases">
        <title>Community enrichment and isolation of bacterial strains for fucoidan degradation.</title>
        <authorList>
            <person name="Sichert A."/>
        </authorList>
    </citation>
    <scope>NUCLEOTIDE SEQUENCE [LARGE SCALE GENOMIC DNA]</scope>
    <source>
        <strain evidence="6 7">AS76</strain>
    </source>
</reference>
<keyword evidence="4" id="KW-0819">tRNA processing</keyword>
<evidence type="ECO:0000256" key="2">
    <source>
        <dbReference type="ARBA" id="ARBA00022679"/>
    </source>
</evidence>
<evidence type="ECO:0000313" key="7">
    <source>
        <dbReference type="Proteomes" id="UP001449225"/>
    </source>
</evidence>
<dbReference type="InterPro" id="IPR005636">
    <property type="entry name" value="DTW"/>
</dbReference>
<keyword evidence="7" id="KW-1185">Reference proteome</keyword>
<dbReference type="EC" id="2.5.1.25" evidence="1"/>
<protein>
    <recommendedName>
        <fullName evidence="1">tRNA-uridine aminocarboxypropyltransferase</fullName>
        <ecNumber evidence="1">2.5.1.25</ecNumber>
    </recommendedName>
</protein>
<dbReference type="InterPro" id="IPR039262">
    <property type="entry name" value="DTWD2/TAPT"/>
</dbReference>
<keyword evidence="2" id="KW-0808">Transferase</keyword>
<organism evidence="6 7">
    <name type="scientific">Neptuniibacter pectenicola</name>
    <dbReference type="NCBI Taxonomy" id="1806669"/>
    <lineage>
        <taxon>Bacteria</taxon>
        <taxon>Pseudomonadati</taxon>
        <taxon>Pseudomonadota</taxon>
        <taxon>Gammaproteobacteria</taxon>
        <taxon>Oceanospirillales</taxon>
        <taxon>Oceanospirillaceae</taxon>
        <taxon>Neptuniibacter</taxon>
    </lineage>
</organism>
<dbReference type="PANTHER" id="PTHR21392:SF1">
    <property type="entry name" value="TRNA-URIDINE AMINOCARBOXYPROPYLTRANSFERASE"/>
    <property type="match status" value="1"/>
</dbReference>
<evidence type="ECO:0000313" key="6">
    <source>
        <dbReference type="EMBL" id="MEM5537842.1"/>
    </source>
</evidence>
<dbReference type="Pfam" id="PF03942">
    <property type="entry name" value="DTW"/>
    <property type="match status" value="1"/>
</dbReference>
<gene>
    <name evidence="6" type="ORF">WNY58_15760</name>
</gene>
<feature type="domain" description="DTW" evidence="5">
    <location>
        <begin position="13"/>
        <end position="204"/>
    </location>
</feature>
<evidence type="ECO:0000256" key="1">
    <source>
        <dbReference type="ARBA" id="ARBA00012386"/>
    </source>
</evidence>
<proteinExistence type="predicted"/>